<dbReference type="InterPro" id="IPR001254">
    <property type="entry name" value="Trypsin_dom"/>
</dbReference>
<proteinExistence type="predicted"/>
<keyword evidence="1" id="KW-0732">Signal</keyword>
<dbReference type="SUPFAM" id="SSF50494">
    <property type="entry name" value="Trypsin-like serine proteases"/>
    <property type="match status" value="1"/>
</dbReference>
<dbReference type="PROSITE" id="PS51257">
    <property type="entry name" value="PROKAR_LIPOPROTEIN"/>
    <property type="match status" value="1"/>
</dbReference>
<gene>
    <name evidence="3" type="ORF">LVJ94_34250</name>
</gene>
<name>A0ABZ2KTX2_9BACT</name>
<dbReference type="EMBL" id="CP089983">
    <property type="protein sequence ID" value="WXB01967.1"/>
    <property type="molecule type" value="Genomic_DNA"/>
</dbReference>
<feature type="signal peptide" evidence="1">
    <location>
        <begin position="1"/>
        <end position="19"/>
    </location>
</feature>
<sequence>MKKFALGMMLMAAACGNAAGENDVESMGEQRGALVGAPLDPHHPFAVGLCVGPLQADGSCPTGGANTTRCSATLIAPNLVLTARHCVERMVAVDPNDSCGSAFNGVLINASMHVTTDSTVLRPGAEWYTVQSSEGPSGNNSCIDDLAFLTLDRNVTGVRPAGVDLFTNVAERPPSSVAIVGRGAIHARWDTETGTRIEYDNGNLERRKLEAIPFVCAPTQLGDCSIVDYFQFSSHTFDVRPGLMSYGRASISGDSGSGVFSQAAFAKGRYFVIATNTLGAIDAEGLPRGSHGVRLQPHADYIRTVARAAAAKGQYPAPLWAR</sequence>
<dbReference type="EC" id="3.4.21.-" evidence="3"/>
<organism evidence="3 4">
    <name type="scientific">Pendulispora rubella</name>
    <dbReference type="NCBI Taxonomy" id="2741070"/>
    <lineage>
        <taxon>Bacteria</taxon>
        <taxon>Pseudomonadati</taxon>
        <taxon>Myxococcota</taxon>
        <taxon>Myxococcia</taxon>
        <taxon>Myxococcales</taxon>
        <taxon>Sorangiineae</taxon>
        <taxon>Pendulisporaceae</taxon>
        <taxon>Pendulispora</taxon>
    </lineage>
</organism>
<dbReference type="Gene3D" id="2.40.10.10">
    <property type="entry name" value="Trypsin-like serine proteases"/>
    <property type="match status" value="1"/>
</dbReference>
<evidence type="ECO:0000259" key="2">
    <source>
        <dbReference type="Pfam" id="PF00089"/>
    </source>
</evidence>
<keyword evidence="3" id="KW-0378">Hydrolase</keyword>
<dbReference type="InterPro" id="IPR009003">
    <property type="entry name" value="Peptidase_S1_PA"/>
</dbReference>
<dbReference type="InterPro" id="IPR043504">
    <property type="entry name" value="Peptidase_S1_PA_chymotrypsin"/>
</dbReference>
<reference evidence="3" key="1">
    <citation type="submission" date="2021-12" db="EMBL/GenBank/DDBJ databases">
        <title>Discovery of the Pendulisporaceae a myxobacterial family with distinct sporulation behavior and unique specialized metabolism.</title>
        <authorList>
            <person name="Garcia R."/>
            <person name="Popoff A."/>
            <person name="Bader C.D."/>
            <person name="Loehr J."/>
            <person name="Walesch S."/>
            <person name="Walt C."/>
            <person name="Boldt J."/>
            <person name="Bunk B."/>
            <person name="Haeckl F.J.F.P.J."/>
            <person name="Gunesch A.P."/>
            <person name="Birkelbach J."/>
            <person name="Nuebel U."/>
            <person name="Pietschmann T."/>
            <person name="Bach T."/>
            <person name="Mueller R."/>
        </authorList>
    </citation>
    <scope>NUCLEOTIDE SEQUENCE</scope>
    <source>
        <strain evidence="3">MSr11367</strain>
    </source>
</reference>
<evidence type="ECO:0000313" key="3">
    <source>
        <dbReference type="EMBL" id="WXB01967.1"/>
    </source>
</evidence>
<dbReference type="GO" id="GO:0016787">
    <property type="term" value="F:hydrolase activity"/>
    <property type="evidence" value="ECO:0007669"/>
    <property type="project" value="UniProtKB-KW"/>
</dbReference>
<evidence type="ECO:0000256" key="1">
    <source>
        <dbReference type="SAM" id="SignalP"/>
    </source>
</evidence>
<dbReference type="RefSeq" id="WP_394831588.1">
    <property type="nucleotide sequence ID" value="NZ_CP089929.1"/>
</dbReference>
<accession>A0ABZ2KTX2</accession>
<dbReference type="Pfam" id="PF00089">
    <property type="entry name" value="Trypsin"/>
    <property type="match status" value="1"/>
</dbReference>
<feature type="domain" description="Peptidase S1" evidence="2">
    <location>
        <begin position="67"/>
        <end position="189"/>
    </location>
</feature>
<dbReference type="Proteomes" id="UP001374803">
    <property type="component" value="Chromosome"/>
</dbReference>
<feature type="chain" id="PRO_5047078600" evidence="1">
    <location>
        <begin position="20"/>
        <end position="322"/>
    </location>
</feature>
<protein>
    <submittedName>
        <fullName evidence="3">Trypsin-like serine protease</fullName>
        <ecNumber evidence="3">3.4.21.-</ecNumber>
    </submittedName>
</protein>
<keyword evidence="4" id="KW-1185">Reference proteome</keyword>
<evidence type="ECO:0000313" key="4">
    <source>
        <dbReference type="Proteomes" id="UP001374803"/>
    </source>
</evidence>